<feature type="domain" description="N,N-dimethylformamidase beta subunit-like C-terminal" evidence="1">
    <location>
        <begin position="268"/>
        <end position="705"/>
    </location>
</feature>
<gene>
    <name evidence="2" type="ORF">CS347_05205</name>
</gene>
<protein>
    <submittedName>
        <fullName evidence="2">N,N-dimethylformamidase large subunit</fullName>
    </submittedName>
</protein>
<reference evidence="3" key="1">
    <citation type="submission" date="2017-10" db="EMBL/GenBank/DDBJ databases">
        <title>Whole genome sequencing of various Bordetella species.</title>
        <authorList>
            <person name="Weigand M.R."/>
            <person name="Loparev V."/>
            <person name="Peng Y."/>
            <person name="Bowden K.E."/>
            <person name="Tondella M.L."/>
            <person name="Williams M.M."/>
        </authorList>
    </citation>
    <scope>NUCLEOTIDE SEQUENCE [LARGE SCALE GENOMIC DNA]</scope>
    <source>
        <strain evidence="3">H720</strain>
    </source>
</reference>
<dbReference type="Proteomes" id="UP000282741">
    <property type="component" value="Chromosome"/>
</dbReference>
<dbReference type="RefSeq" id="WP_048940457.1">
    <property type="nucleotide sequence ID" value="NZ_CP012077.1"/>
</dbReference>
<accession>A0AAN1RU92</accession>
<proteinExistence type="predicted"/>
<dbReference type="AlphaFoldDB" id="A0AAN1RU92"/>
<evidence type="ECO:0000259" key="1">
    <source>
        <dbReference type="Pfam" id="PF20254"/>
    </source>
</evidence>
<organism evidence="2 3">
    <name type="scientific">Bordetella hinzii</name>
    <dbReference type="NCBI Taxonomy" id="103855"/>
    <lineage>
        <taxon>Bacteria</taxon>
        <taxon>Pseudomonadati</taxon>
        <taxon>Pseudomonadota</taxon>
        <taxon>Betaproteobacteria</taxon>
        <taxon>Burkholderiales</taxon>
        <taxon>Alcaligenaceae</taxon>
        <taxon>Bordetella</taxon>
    </lineage>
</organism>
<dbReference type="Pfam" id="PF20254">
    <property type="entry name" value="DMFA2_C"/>
    <property type="match status" value="1"/>
</dbReference>
<dbReference type="EMBL" id="CP024172">
    <property type="protein sequence ID" value="AZW16216.1"/>
    <property type="molecule type" value="Genomic_DNA"/>
</dbReference>
<evidence type="ECO:0000313" key="3">
    <source>
        <dbReference type="Proteomes" id="UP000282741"/>
    </source>
</evidence>
<name>A0AAN1RU92_9BORD</name>
<dbReference type="InterPro" id="IPR046540">
    <property type="entry name" value="DMFA2_C"/>
</dbReference>
<evidence type="ECO:0000313" key="2">
    <source>
        <dbReference type="EMBL" id="AZW16216.1"/>
    </source>
</evidence>
<sequence length="722" mass="79256">MISLVGYTDRFSARPGESLAVKVSSSLDKPYFADLVRIHSADPNPAGPGMRYTPAQAGFAGRYPSRAQAIHQGSCGVVPIGSLPLGPNWTIGLRVQPWLLEGRESAVLSAGGATPLSLRVSAQGAVLHIGAQRCRIDAPMHPRHWYELRVIAEDGRVRLLQRAIDARGLPGAEAAMALAAPCRLDGQMVFGAEQDPDGPHYRAHFNGRLEHPFIASGRHDGAAVIDPARLRFPDLLAWWDFSLDIASRRISDRGPFRLDGNMVNLPTRAVRGPYWDGSAMNWRDRPDQYAAVHFHEDDLYDCQWETDFVFEVPRDLRSGVYGIRLRERADGGEEDVIPVFILPARGARPAPVALVMPTYTYQIYGNYDRKNYDEAMRARMAEWGTYPHHPAVNKQFGLSAYNLHADGSGVAYCGSQRPLLTMRPGYIAYPDARGSGLRHFAADMHIVAWMEASGIDYDILTDHDLETDGAGLLTPYKAVLTSTHPEYQSPASLDAFRDYIEGGGKLAYLGGNGFYWRVGRSEEVPNVLEVRRAENGVRSWVAQPGEYYHALDGGYGGLWRNNGRAPQALVGVGFAAQGRFEGSYYRRQPASYAPDYAWLFKGIDQERIGDFGFSGGGAAGFELDRAEPLLGTPVNAAILCTSEGHQSHFGATLEELIAPPSYKDGGRAASLVRADMVYFELPRGGAVFAVGSITFCGSLPWNHFDNPVSTLMKNLVAHFCHA</sequence>